<feature type="transmembrane region" description="Helical" evidence="1">
    <location>
        <begin position="299"/>
        <end position="317"/>
    </location>
</feature>
<feature type="transmembrane region" description="Helical" evidence="1">
    <location>
        <begin position="348"/>
        <end position="364"/>
    </location>
</feature>
<accession>A0A6J7FR52</accession>
<evidence type="ECO:0000313" key="2">
    <source>
        <dbReference type="EMBL" id="CAB4895825.1"/>
    </source>
</evidence>
<keyword evidence="1" id="KW-0812">Transmembrane</keyword>
<keyword evidence="1" id="KW-1133">Transmembrane helix</keyword>
<organism evidence="2">
    <name type="scientific">freshwater metagenome</name>
    <dbReference type="NCBI Taxonomy" id="449393"/>
    <lineage>
        <taxon>unclassified sequences</taxon>
        <taxon>metagenomes</taxon>
        <taxon>ecological metagenomes</taxon>
    </lineage>
</organism>
<dbReference type="EMBL" id="CAFBLP010000143">
    <property type="protein sequence ID" value="CAB4895825.1"/>
    <property type="molecule type" value="Genomic_DNA"/>
</dbReference>
<dbReference type="AlphaFoldDB" id="A0A6J7FR52"/>
<feature type="transmembrane region" description="Helical" evidence="1">
    <location>
        <begin position="262"/>
        <end position="279"/>
    </location>
</feature>
<name>A0A6J7FR52_9ZZZZ</name>
<proteinExistence type="predicted"/>
<protein>
    <submittedName>
        <fullName evidence="2">Unannotated protein</fullName>
    </submittedName>
</protein>
<feature type="transmembrane region" description="Helical" evidence="1">
    <location>
        <begin position="174"/>
        <end position="196"/>
    </location>
</feature>
<feature type="transmembrane region" description="Helical" evidence="1">
    <location>
        <begin position="324"/>
        <end position="342"/>
    </location>
</feature>
<feature type="transmembrane region" description="Helical" evidence="1">
    <location>
        <begin position="128"/>
        <end position="144"/>
    </location>
</feature>
<feature type="transmembrane region" description="Helical" evidence="1">
    <location>
        <begin position="208"/>
        <end position="228"/>
    </location>
</feature>
<feature type="transmembrane region" description="Helical" evidence="1">
    <location>
        <begin position="95"/>
        <end position="116"/>
    </location>
</feature>
<keyword evidence="1" id="KW-0472">Membrane</keyword>
<sequence length="395" mass="42925">MSPCARFSWQQTVLKLRDLVSIVTRRRTALGIVSSAVVASTAVTTYRDHGNIGDWHFFAEMSRQLTSRHGLLVYAEHPDIQSGPLSLLTVRLLDALGSIGFPIAIAVLGVITVLVLERTRPHPRRSELPFLLGGVLFALWWPHVHVWGHIDDAIVLTLASVLLLLMLRGKPIPAAVVLGLMLAVKPWAVFLVPLLAWRGAPGWRRFRPTMVCLAVGGALWSPFVIASIKTIDGFRPHVDVAPDSVLNLFGVAPDHVPSGLRFVQLGLAIAAVAAVTLWRDRPAGALLAGVAVRLALEPATWNYYTVGFIVGAFMWDMSISTRRVPWATAAAFALLPPALVFQSPDLRAVLRLVACVGALAIVLWPTRGTSSTSRAVQFTLPDTGWRPVGADTQRD</sequence>
<reference evidence="2" key="1">
    <citation type="submission" date="2020-05" db="EMBL/GenBank/DDBJ databases">
        <authorList>
            <person name="Chiriac C."/>
            <person name="Salcher M."/>
            <person name="Ghai R."/>
            <person name="Kavagutti S V."/>
        </authorList>
    </citation>
    <scope>NUCLEOTIDE SEQUENCE</scope>
</reference>
<gene>
    <name evidence="2" type="ORF">UFOPK3376_03150</name>
</gene>
<evidence type="ECO:0000256" key="1">
    <source>
        <dbReference type="SAM" id="Phobius"/>
    </source>
</evidence>